<dbReference type="AlphaFoldDB" id="A0A150X696"/>
<reference evidence="2 3" key="1">
    <citation type="submission" date="2016-01" db="EMBL/GenBank/DDBJ databases">
        <title>Genome sequencing of Roseivirga spongicola UST030701-084.</title>
        <authorList>
            <person name="Selvaratnam C."/>
            <person name="Thevarajoo S."/>
            <person name="Goh K.M."/>
            <person name="Ee R."/>
            <person name="Chan K.-G."/>
            <person name="Chong C.S."/>
        </authorList>
    </citation>
    <scope>NUCLEOTIDE SEQUENCE [LARGE SCALE GENOMIC DNA]</scope>
    <source>
        <strain evidence="2 3">UST030701-084</strain>
    </source>
</reference>
<gene>
    <name evidence="2" type="ORF">AWW68_16375</name>
</gene>
<evidence type="ECO:0000313" key="2">
    <source>
        <dbReference type="EMBL" id="KYG74223.1"/>
    </source>
</evidence>
<keyword evidence="3" id="KW-1185">Reference proteome</keyword>
<dbReference type="RefSeq" id="WP_068223925.1">
    <property type="nucleotide sequence ID" value="NZ_CP139724.1"/>
</dbReference>
<organism evidence="2 3">
    <name type="scientific">Roseivirga spongicola</name>
    <dbReference type="NCBI Taxonomy" id="333140"/>
    <lineage>
        <taxon>Bacteria</taxon>
        <taxon>Pseudomonadati</taxon>
        <taxon>Bacteroidota</taxon>
        <taxon>Cytophagia</taxon>
        <taxon>Cytophagales</taxon>
        <taxon>Roseivirgaceae</taxon>
        <taxon>Roseivirga</taxon>
    </lineage>
</organism>
<evidence type="ECO:0000256" key="1">
    <source>
        <dbReference type="SAM" id="Phobius"/>
    </source>
</evidence>
<dbReference type="OrthoDB" id="1121693at2"/>
<keyword evidence="1" id="KW-0472">Membrane</keyword>
<feature type="transmembrane region" description="Helical" evidence="1">
    <location>
        <begin position="60"/>
        <end position="83"/>
    </location>
</feature>
<keyword evidence="1" id="KW-0812">Transmembrane</keyword>
<feature type="transmembrane region" description="Helical" evidence="1">
    <location>
        <begin position="18"/>
        <end position="39"/>
    </location>
</feature>
<evidence type="ECO:0000313" key="3">
    <source>
        <dbReference type="Proteomes" id="UP000075606"/>
    </source>
</evidence>
<protein>
    <submittedName>
        <fullName evidence="2">Uncharacterized protein</fullName>
    </submittedName>
</protein>
<keyword evidence="1" id="KW-1133">Transmembrane helix</keyword>
<sequence length="119" mass="13516">MDPFSQIFPNPTNNYPNLFIQLVISLLILYLGISVVNYLTKKRTDESVSFGLDMKNLLGLFFKIFIWSGFGFVLSNIIYLALLGSMQQKQSDPDWTNLSFGIILIFIGLGMKSAKKRLI</sequence>
<name>A0A150X696_9BACT</name>
<dbReference type="Proteomes" id="UP000075606">
    <property type="component" value="Unassembled WGS sequence"/>
</dbReference>
<comment type="caution">
    <text evidence="2">The sequence shown here is derived from an EMBL/GenBank/DDBJ whole genome shotgun (WGS) entry which is preliminary data.</text>
</comment>
<accession>A0A150X696</accession>
<proteinExistence type="predicted"/>
<feature type="transmembrane region" description="Helical" evidence="1">
    <location>
        <begin position="95"/>
        <end position="114"/>
    </location>
</feature>
<dbReference type="EMBL" id="LRPC01000028">
    <property type="protein sequence ID" value="KYG74223.1"/>
    <property type="molecule type" value="Genomic_DNA"/>
</dbReference>